<organism evidence="2">
    <name type="scientific">Anopheles coluzzii</name>
    <name type="common">African malaria mosquito</name>
    <dbReference type="NCBI Taxonomy" id="1518534"/>
    <lineage>
        <taxon>Eukaryota</taxon>
        <taxon>Metazoa</taxon>
        <taxon>Ecdysozoa</taxon>
        <taxon>Arthropoda</taxon>
        <taxon>Hexapoda</taxon>
        <taxon>Insecta</taxon>
        <taxon>Pterygota</taxon>
        <taxon>Neoptera</taxon>
        <taxon>Endopterygota</taxon>
        <taxon>Diptera</taxon>
        <taxon>Nematocera</taxon>
        <taxon>Culicoidea</taxon>
        <taxon>Culicidae</taxon>
        <taxon>Anophelinae</taxon>
        <taxon>Anopheles</taxon>
    </lineage>
</organism>
<evidence type="ECO:0000313" key="2">
    <source>
        <dbReference type="EnsemblMetazoa" id="ACOM036741-PA.1"/>
    </source>
</evidence>
<dbReference type="EnsemblMetazoa" id="ACOM036741-RA">
    <property type="protein sequence ID" value="ACOM036741-PA.1"/>
    <property type="gene ID" value="ACOM036741"/>
</dbReference>
<protein>
    <submittedName>
        <fullName evidence="2">Uncharacterized protein</fullName>
    </submittedName>
</protein>
<feature type="compositionally biased region" description="Polar residues" evidence="1">
    <location>
        <begin position="76"/>
        <end position="96"/>
    </location>
</feature>
<name>A0A8W7PRW0_ANOCL</name>
<accession>A0A8W7PRW0</accession>
<sequence length="133" mass="14466">MRRKEELIILDGRTKVILAQVQVDVALNLGLSLRRQRGRAGQDPGTFGTQRRAHSEAAPHDGVAVVVRTQHPVTFSLASSGDSSGKATTARPTSDWRTWPGGTSIELNTRTLPSSFSEYSAVTHSPPRWNTCS</sequence>
<proteinExistence type="predicted"/>
<dbReference type="Proteomes" id="UP000075882">
    <property type="component" value="Unassembled WGS sequence"/>
</dbReference>
<reference evidence="2" key="1">
    <citation type="submission" date="2022-08" db="UniProtKB">
        <authorList>
            <consortium name="EnsemblMetazoa"/>
        </authorList>
    </citation>
    <scope>IDENTIFICATION</scope>
</reference>
<feature type="region of interest" description="Disordered" evidence="1">
    <location>
        <begin position="76"/>
        <end position="105"/>
    </location>
</feature>
<evidence type="ECO:0000256" key="1">
    <source>
        <dbReference type="SAM" id="MobiDB-lite"/>
    </source>
</evidence>
<dbReference type="AlphaFoldDB" id="A0A8W7PRW0"/>
<feature type="region of interest" description="Disordered" evidence="1">
    <location>
        <begin position="35"/>
        <end position="59"/>
    </location>
</feature>